<accession>A0AAD7ANS5</accession>
<keyword evidence="1" id="KW-0560">Oxidoreductase</keyword>
<dbReference type="SUPFAM" id="SSF51430">
    <property type="entry name" value="NAD(P)-linked oxidoreductase"/>
    <property type="match status" value="1"/>
</dbReference>
<evidence type="ECO:0000259" key="2">
    <source>
        <dbReference type="Pfam" id="PF00248"/>
    </source>
</evidence>
<dbReference type="Pfam" id="PF00248">
    <property type="entry name" value="Aldo_ket_red"/>
    <property type="match status" value="1"/>
</dbReference>
<dbReference type="AlphaFoldDB" id="A0AAD7ANS5"/>
<proteinExistence type="predicted"/>
<evidence type="ECO:0000313" key="3">
    <source>
        <dbReference type="EMBL" id="KAJ7364265.1"/>
    </source>
</evidence>
<dbReference type="Proteomes" id="UP001218218">
    <property type="component" value="Unassembled WGS sequence"/>
</dbReference>
<protein>
    <submittedName>
        <fullName evidence="3">Aryl-alcohol dehydrogenase</fullName>
    </submittedName>
</protein>
<dbReference type="Gene3D" id="3.20.20.100">
    <property type="entry name" value="NADP-dependent oxidoreductase domain"/>
    <property type="match status" value="1"/>
</dbReference>
<comment type="caution">
    <text evidence="3">The sequence shown here is derived from an EMBL/GenBank/DDBJ whole genome shotgun (WGS) entry which is preliminary data.</text>
</comment>
<dbReference type="FunFam" id="3.20.20.100:FF:000004">
    <property type="entry name" value="Oxidoreductase, aldo/keto reductase"/>
    <property type="match status" value="1"/>
</dbReference>
<dbReference type="PANTHER" id="PTHR43364:SF4">
    <property type="entry name" value="NAD(P)-LINKED OXIDOREDUCTASE SUPERFAMILY PROTEIN"/>
    <property type="match status" value="1"/>
</dbReference>
<keyword evidence="4" id="KW-1185">Reference proteome</keyword>
<organism evidence="3 4">
    <name type="scientific">Mycena albidolilacea</name>
    <dbReference type="NCBI Taxonomy" id="1033008"/>
    <lineage>
        <taxon>Eukaryota</taxon>
        <taxon>Fungi</taxon>
        <taxon>Dikarya</taxon>
        <taxon>Basidiomycota</taxon>
        <taxon>Agaricomycotina</taxon>
        <taxon>Agaricomycetes</taxon>
        <taxon>Agaricomycetidae</taxon>
        <taxon>Agaricales</taxon>
        <taxon>Marasmiineae</taxon>
        <taxon>Mycenaceae</taxon>
        <taxon>Mycena</taxon>
    </lineage>
</organism>
<evidence type="ECO:0000313" key="4">
    <source>
        <dbReference type="Proteomes" id="UP001218218"/>
    </source>
</evidence>
<dbReference type="EMBL" id="JARIHO010000003">
    <property type="protein sequence ID" value="KAJ7364265.1"/>
    <property type="molecule type" value="Genomic_DNA"/>
</dbReference>
<dbReference type="GO" id="GO:0005829">
    <property type="term" value="C:cytosol"/>
    <property type="evidence" value="ECO:0007669"/>
    <property type="project" value="UniProtKB-ARBA"/>
</dbReference>
<sequence>MSSIAKKMEYVRLGQSGLKISKIVLGCMSYGNPQWLGNWVLNEEEGLKHIKIAYDAGINAFDTADFYSGGLSEEILGRAIKQHQLPREEIVIMTKVFFPVTRDQRTLVLGGPADDAEGYVNQYGLSRKHIFDSVKHSLQRLQLDYIDLLQCHRFDPNTPIEETMQALHDVVKAGHVRYIGMSSCYAWQFHAMQNYAIANKLTPFISMQNQHNLVYREEEREMFPTLKHFGVGAIPYSPLARGALTRPLEAQGNTKRAGSDGMPPSLFLQSEGNKTIVKRVEEIAKKRGISMAQVSVAWSISKDGVSAPIVGTTSIENLKDAIAATHIKLTEDEIKYLEEPYQPVPILGH</sequence>
<feature type="domain" description="NADP-dependent oxidoreductase" evidence="2">
    <location>
        <begin position="22"/>
        <end position="339"/>
    </location>
</feature>
<dbReference type="InterPro" id="IPR036812">
    <property type="entry name" value="NAD(P)_OxRdtase_dom_sf"/>
</dbReference>
<dbReference type="PANTHER" id="PTHR43364">
    <property type="entry name" value="NADH-SPECIFIC METHYLGLYOXAL REDUCTASE-RELATED"/>
    <property type="match status" value="1"/>
</dbReference>
<reference evidence="3" key="1">
    <citation type="submission" date="2023-03" db="EMBL/GenBank/DDBJ databases">
        <title>Massive genome expansion in bonnet fungi (Mycena s.s.) driven by repeated elements and novel gene families across ecological guilds.</title>
        <authorList>
            <consortium name="Lawrence Berkeley National Laboratory"/>
            <person name="Harder C.B."/>
            <person name="Miyauchi S."/>
            <person name="Viragh M."/>
            <person name="Kuo A."/>
            <person name="Thoen E."/>
            <person name="Andreopoulos B."/>
            <person name="Lu D."/>
            <person name="Skrede I."/>
            <person name="Drula E."/>
            <person name="Henrissat B."/>
            <person name="Morin E."/>
            <person name="Kohler A."/>
            <person name="Barry K."/>
            <person name="LaButti K."/>
            <person name="Morin E."/>
            <person name="Salamov A."/>
            <person name="Lipzen A."/>
            <person name="Mereny Z."/>
            <person name="Hegedus B."/>
            <person name="Baldrian P."/>
            <person name="Stursova M."/>
            <person name="Weitz H."/>
            <person name="Taylor A."/>
            <person name="Grigoriev I.V."/>
            <person name="Nagy L.G."/>
            <person name="Martin F."/>
            <person name="Kauserud H."/>
        </authorList>
    </citation>
    <scope>NUCLEOTIDE SEQUENCE</scope>
    <source>
        <strain evidence="3">CBHHK002</strain>
    </source>
</reference>
<name>A0AAD7ANS5_9AGAR</name>
<dbReference type="InterPro" id="IPR050523">
    <property type="entry name" value="AKR_Detox_Biosynth"/>
</dbReference>
<gene>
    <name evidence="3" type="ORF">DFH08DRAFT_766048</name>
</gene>
<dbReference type="CDD" id="cd19079">
    <property type="entry name" value="AKR_EcYajO-like"/>
    <property type="match status" value="1"/>
</dbReference>
<dbReference type="GO" id="GO:0016491">
    <property type="term" value="F:oxidoreductase activity"/>
    <property type="evidence" value="ECO:0007669"/>
    <property type="project" value="UniProtKB-KW"/>
</dbReference>
<evidence type="ECO:0000256" key="1">
    <source>
        <dbReference type="ARBA" id="ARBA00023002"/>
    </source>
</evidence>
<dbReference type="InterPro" id="IPR023210">
    <property type="entry name" value="NADP_OxRdtase_dom"/>
</dbReference>